<dbReference type="EMBL" id="MK175054">
    <property type="protein sequence ID" value="QFO90925.1"/>
    <property type="molecule type" value="Genomic_DNA"/>
</dbReference>
<organism evidence="1">
    <name type="scientific">Cynodon dactylon x Cynodon transvaalensis</name>
    <dbReference type="NCBI Taxonomy" id="1920021"/>
    <lineage>
        <taxon>Eukaryota</taxon>
        <taxon>Viridiplantae</taxon>
        <taxon>Streptophyta</taxon>
        <taxon>Embryophyta</taxon>
        <taxon>Tracheophyta</taxon>
        <taxon>Spermatophyta</taxon>
        <taxon>Magnoliopsida</taxon>
        <taxon>Liliopsida</taxon>
        <taxon>Poales</taxon>
        <taxon>Poaceae</taxon>
        <taxon>PACMAD clade</taxon>
        <taxon>Chloridoideae</taxon>
        <taxon>Cynodonteae</taxon>
        <taxon>Eleusininae</taxon>
        <taxon>Cynodon</taxon>
    </lineage>
</organism>
<gene>
    <name evidence="1" type="primary">ORF185</name>
</gene>
<accession>A0A5J6YCD3</accession>
<evidence type="ECO:0000313" key="1">
    <source>
        <dbReference type="EMBL" id="QFO90925.1"/>
    </source>
</evidence>
<proteinExistence type="predicted"/>
<keyword evidence="1" id="KW-0496">Mitochondrion</keyword>
<dbReference type="AlphaFoldDB" id="A0A5J6YCD3"/>
<geneLocation type="mitochondrion" evidence="1"/>
<sequence length="185" mass="20737">MLGEGMYRDKMVGEVGTNTFHSNPYCCGWTRLHAKTLYSNIFSLTAPSTYFFIQLLLSQSITNRILAIHVRLASIFQELTRRACLAFLSPSFVPLPSAQILLIHSFPIPRPLPITIDTQKVVSLGEEVVHKPVLNKAKCANLKVTIQAVYLGCYGISPQDITYITVRNIRVVHAEILAFSRLYLA</sequence>
<protein>
    <submittedName>
        <fullName evidence="1">Uncharacterized protein</fullName>
    </submittedName>
</protein>
<name>A0A5J6YCD3_9POAL</name>
<reference evidence="1" key="1">
    <citation type="submission" date="2018-11" db="EMBL/GenBank/DDBJ databases">
        <title>Complete mitochondrial genome sequencing and phylogenetic Analysis of Cynodon dactylon Cynodon transvaalensis.</title>
        <authorList>
            <person name="Huang S."/>
            <person name="Shi Y."/>
            <person name="Jiang S."/>
            <person name="Zhou X."/>
            <person name="Liang J."/>
        </authorList>
    </citation>
    <scope>NUCLEOTIDE SEQUENCE</scope>
</reference>